<dbReference type="Gene3D" id="3.30.2140.20">
    <property type="match status" value="1"/>
</dbReference>
<dbReference type="InterPro" id="IPR001447">
    <property type="entry name" value="Arylamine_N-AcTrfase"/>
</dbReference>
<reference evidence="4" key="1">
    <citation type="journal article" date="2017" name="Genome Biol.">
        <title>Comparative genomics reveals high biological diversity and specific adaptations in the industrially and medically important fungal genus Aspergillus.</title>
        <authorList>
            <person name="de Vries R.P."/>
            <person name="Riley R."/>
            <person name="Wiebenga A."/>
            <person name="Aguilar-Osorio G."/>
            <person name="Amillis S."/>
            <person name="Uchima C.A."/>
            <person name="Anderluh G."/>
            <person name="Asadollahi M."/>
            <person name="Askin M."/>
            <person name="Barry K."/>
            <person name="Battaglia E."/>
            <person name="Bayram O."/>
            <person name="Benocci T."/>
            <person name="Braus-Stromeyer S.A."/>
            <person name="Caldana C."/>
            <person name="Canovas D."/>
            <person name="Cerqueira G.C."/>
            <person name="Chen F."/>
            <person name="Chen W."/>
            <person name="Choi C."/>
            <person name="Clum A."/>
            <person name="Dos Santos R.A."/>
            <person name="Damasio A.R."/>
            <person name="Diallinas G."/>
            <person name="Emri T."/>
            <person name="Fekete E."/>
            <person name="Flipphi M."/>
            <person name="Freyberg S."/>
            <person name="Gallo A."/>
            <person name="Gournas C."/>
            <person name="Habgood R."/>
            <person name="Hainaut M."/>
            <person name="Harispe M.L."/>
            <person name="Henrissat B."/>
            <person name="Hilden K.S."/>
            <person name="Hope R."/>
            <person name="Hossain A."/>
            <person name="Karabika E."/>
            <person name="Karaffa L."/>
            <person name="Karanyi Z."/>
            <person name="Krasevec N."/>
            <person name="Kuo A."/>
            <person name="Kusch H."/>
            <person name="LaButti K."/>
            <person name="Lagendijk E.L."/>
            <person name="Lapidus A."/>
            <person name="Levasseur A."/>
            <person name="Lindquist E."/>
            <person name="Lipzen A."/>
            <person name="Logrieco A.F."/>
            <person name="MacCabe A."/>
            <person name="Maekelae M.R."/>
            <person name="Malavazi I."/>
            <person name="Melin P."/>
            <person name="Meyer V."/>
            <person name="Mielnichuk N."/>
            <person name="Miskei M."/>
            <person name="Molnar A.P."/>
            <person name="Mule G."/>
            <person name="Ngan C.Y."/>
            <person name="Orejas M."/>
            <person name="Orosz E."/>
            <person name="Ouedraogo J.P."/>
            <person name="Overkamp K.M."/>
            <person name="Park H.-S."/>
            <person name="Perrone G."/>
            <person name="Piumi F."/>
            <person name="Punt P.J."/>
            <person name="Ram A.F."/>
            <person name="Ramon A."/>
            <person name="Rauscher S."/>
            <person name="Record E."/>
            <person name="Riano-Pachon D.M."/>
            <person name="Robert V."/>
            <person name="Roehrig J."/>
            <person name="Ruller R."/>
            <person name="Salamov A."/>
            <person name="Salih N.S."/>
            <person name="Samson R.A."/>
            <person name="Sandor E."/>
            <person name="Sanguinetti M."/>
            <person name="Schuetze T."/>
            <person name="Sepcic K."/>
            <person name="Shelest E."/>
            <person name="Sherlock G."/>
            <person name="Sophianopoulou V."/>
            <person name="Squina F.M."/>
            <person name="Sun H."/>
            <person name="Susca A."/>
            <person name="Todd R.B."/>
            <person name="Tsang A."/>
            <person name="Unkles S.E."/>
            <person name="van de Wiele N."/>
            <person name="van Rossen-Uffink D."/>
            <person name="Oliveira J.V."/>
            <person name="Vesth T.C."/>
            <person name="Visser J."/>
            <person name="Yu J.-H."/>
            <person name="Zhou M."/>
            <person name="Andersen M.R."/>
            <person name="Archer D.B."/>
            <person name="Baker S.E."/>
            <person name="Benoit I."/>
            <person name="Brakhage A.A."/>
            <person name="Braus G.H."/>
            <person name="Fischer R."/>
            <person name="Frisvad J.C."/>
            <person name="Goldman G.H."/>
            <person name="Houbraken J."/>
            <person name="Oakley B."/>
            <person name="Pocsi I."/>
            <person name="Scazzocchio C."/>
            <person name="Seiboth B."/>
            <person name="vanKuyk P.A."/>
            <person name="Wortman J."/>
            <person name="Dyer P.S."/>
            <person name="Grigoriev I.V."/>
        </authorList>
    </citation>
    <scope>NUCLEOTIDE SEQUENCE [LARGE SCALE GENOMIC DNA]</scope>
    <source>
        <strain evidence="4">CBS 583.65</strain>
    </source>
</reference>
<dbReference type="PANTHER" id="PTHR11786:SF0">
    <property type="entry name" value="ARYLAMINE N-ACETYLTRANSFERASE 4-RELATED"/>
    <property type="match status" value="1"/>
</dbReference>
<dbReference type="OrthoDB" id="10260017at2759"/>
<dbReference type="AlphaFoldDB" id="A0A1L9PRP5"/>
<dbReference type="SUPFAM" id="SSF54001">
    <property type="entry name" value="Cysteine proteinases"/>
    <property type="match status" value="1"/>
</dbReference>
<evidence type="ECO:0000256" key="2">
    <source>
        <dbReference type="RuleBase" id="RU003452"/>
    </source>
</evidence>
<name>A0A1L9PRP5_ASPVE</name>
<comment type="similarity">
    <text evidence="1 2">Belongs to the arylamine N-acetyltransferase family.</text>
</comment>
<dbReference type="InterPro" id="IPR053710">
    <property type="entry name" value="Arylamine_NAT_domain_sf"/>
</dbReference>
<dbReference type="VEuPathDB" id="FungiDB:ASPVEDRAFT_30670"/>
<dbReference type="RefSeq" id="XP_040669962.1">
    <property type="nucleotide sequence ID" value="XM_040810373.1"/>
</dbReference>
<keyword evidence="2" id="KW-0808">Transferase</keyword>
<keyword evidence="4" id="KW-1185">Reference proteome</keyword>
<dbReference type="GO" id="GO:0016407">
    <property type="term" value="F:acetyltransferase activity"/>
    <property type="evidence" value="ECO:0007669"/>
    <property type="project" value="InterPro"/>
</dbReference>
<dbReference type="Pfam" id="PF00797">
    <property type="entry name" value="Acetyltransf_2"/>
    <property type="match status" value="1"/>
</dbReference>
<protein>
    <submittedName>
        <fullName evidence="3">Uncharacterized protein</fullName>
    </submittedName>
</protein>
<evidence type="ECO:0000313" key="4">
    <source>
        <dbReference type="Proteomes" id="UP000184073"/>
    </source>
</evidence>
<dbReference type="GeneID" id="63725884"/>
<gene>
    <name evidence="3" type="ORF">ASPVEDRAFT_30670</name>
</gene>
<accession>A0A1L9PRP5</accession>
<organism evidence="3 4">
    <name type="scientific">Aspergillus versicolor CBS 583.65</name>
    <dbReference type="NCBI Taxonomy" id="1036611"/>
    <lineage>
        <taxon>Eukaryota</taxon>
        <taxon>Fungi</taxon>
        <taxon>Dikarya</taxon>
        <taxon>Ascomycota</taxon>
        <taxon>Pezizomycotina</taxon>
        <taxon>Eurotiomycetes</taxon>
        <taxon>Eurotiomycetidae</taxon>
        <taxon>Eurotiales</taxon>
        <taxon>Aspergillaceae</taxon>
        <taxon>Aspergillus</taxon>
        <taxon>Aspergillus subgen. Nidulantes</taxon>
    </lineage>
</organism>
<sequence length="334" mass="38174">MPAIPPTLNPDQLELYLQRIKYADYATPTGNSNSRLQQLQDSVNEDALAALTELQRRHLGSITWGNTALHYSSHHSISIHPSCVFERLVIRGLDGYCMENTNLLYMVLCSLGYEVYPTGGRVSRTVVTGDPTDEGYIPLSNWRLTEVCRSHMILIVTISGQKYMIDVGFGRNTPTSPLLLQEDITATLIWPSEMRLTKAPLAEFMDQTQKVLIYHARGDHQSPWIPQYSFSEVEFLFEDFNMMNFFTSRSRSILFTQKLACTRVILDDQGLEPLGIYILAGREVKRVLREKTETLQTFNAEEDRVSALVKYFNMNFQEHELEGIRGLPSQIKPR</sequence>
<evidence type="ECO:0000313" key="3">
    <source>
        <dbReference type="EMBL" id="OJJ04200.1"/>
    </source>
</evidence>
<proteinExistence type="inferred from homology"/>
<dbReference type="STRING" id="1036611.A0A1L9PRP5"/>
<dbReference type="EMBL" id="KV878131">
    <property type="protein sequence ID" value="OJJ04200.1"/>
    <property type="molecule type" value="Genomic_DNA"/>
</dbReference>
<dbReference type="PRINTS" id="PR01543">
    <property type="entry name" value="ANATRNSFRASE"/>
</dbReference>
<evidence type="ECO:0000256" key="1">
    <source>
        <dbReference type="ARBA" id="ARBA00006547"/>
    </source>
</evidence>
<dbReference type="PANTHER" id="PTHR11786">
    <property type="entry name" value="N-HYDROXYARYLAMINE O-ACETYLTRANSFERASE"/>
    <property type="match status" value="1"/>
</dbReference>
<keyword evidence="2" id="KW-0012">Acyltransferase</keyword>
<dbReference type="Proteomes" id="UP000184073">
    <property type="component" value="Unassembled WGS sequence"/>
</dbReference>
<dbReference type="InterPro" id="IPR038765">
    <property type="entry name" value="Papain-like_cys_pep_sf"/>
</dbReference>